<gene>
    <name evidence="1" type="ORF">LCOR_11908.1</name>
</gene>
<dbReference type="OrthoDB" id="2247878at2759"/>
<dbReference type="STRING" id="1263082.A0A068SIF0"/>
<name>A0A068SIF0_9FUNG</name>
<dbReference type="AlphaFoldDB" id="A0A068SIF0"/>
<evidence type="ECO:0000313" key="1">
    <source>
        <dbReference type="EMBL" id="CDH61131.1"/>
    </source>
</evidence>
<accession>A0A068SIF0</accession>
<dbReference type="SUPFAM" id="SSF48452">
    <property type="entry name" value="TPR-like"/>
    <property type="match status" value="1"/>
</dbReference>
<dbReference type="InterPro" id="IPR011990">
    <property type="entry name" value="TPR-like_helical_dom_sf"/>
</dbReference>
<dbReference type="EMBL" id="CBTN010000140">
    <property type="protein sequence ID" value="CDH61131.1"/>
    <property type="molecule type" value="Genomic_DNA"/>
</dbReference>
<comment type="caution">
    <text evidence="1">The sequence shown here is derived from an EMBL/GenBank/DDBJ whole genome shotgun (WGS) entry which is preliminary data.</text>
</comment>
<evidence type="ECO:0000313" key="2">
    <source>
        <dbReference type="Proteomes" id="UP000027586"/>
    </source>
</evidence>
<organism evidence="1 2">
    <name type="scientific">Lichtheimia corymbifera JMRC:FSU:9682</name>
    <dbReference type="NCBI Taxonomy" id="1263082"/>
    <lineage>
        <taxon>Eukaryota</taxon>
        <taxon>Fungi</taxon>
        <taxon>Fungi incertae sedis</taxon>
        <taxon>Mucoromycota</taxon>
        <taxon>Mucoromycotina</taxon>
        <taxon>Mucoromycetes</taxon>
        <taxon>Mucorales</taxon>
        <taxon>Lichtheimiaceae</taxon>
        <taxon>Lichtheimia</taxon>
    </lineage>
</organism>
<protein>
    <submittedName>
        <fullName evidence="1">Uncharacterized protein</fullName>
    </submittedName>
</protein>
<reference evidence="1" key="1">
    <citation type="submission" date="2013-08" db="EMBL/GenBank/DDBJ databases">
        <title>Gene expansion shapes genome architecture in the human pathogen Lichtheimia corymbifera: an evolutionary genomics analysis in the ancient terrestrial Mucorales (Mucoromycotina).</title>
        <authorList>
            <person name="Schwartze V.U."/>
            <person name="Winter S."/>
            <person name="Shelest E."/>
            <person name="Marcet-Houben M."/>
            <person name="Horn F."/>
            <person name="Wehner S."/>
            <person name="Hoffmann K."/>
            <person name="Riege K."/>
            <person name="Sammeth M."/>
            <person name="Nowrousian M."/>
            <person name="Valiante V."/>
            <person name="Linde J."/>
            <person name="Jacobsen I.D."/>
            <person name="Marz M."/>
            <person name="Brakhage A.A."/>
            <person name="Gabaldon T."/>
            <person name="Bocker S."/>
            <person name="Voigt K."/>
        </authorList>
    </citation>
    <scope>NUCLEOTIDE SEQUENCE [LARGE SCALE GENOMIC DNA]</scope>
    <source>
        <strain evidence="1">FSU 9682</strain>
    </source>
</reference>
<dbReference type="VEuPathDB" id="FungiDB:LCOR_11908.1"/>
<keyword evidence="2" id="KW-1185">Reference proteome</keyword>
<dbReference type="Proteomes" id="UP000027586">
    <property type="component" value="Unassembled WGS sequence"/>
</dbReference>
<proteinExistence type="predicted"/>
<sequence>MLDNRTDNTFSSPMDQRSVITETTCALEQLTPTILELLDRRSVAFANGTHFDMALRDTFKLQVLDPSSSRGYIRSVEIYASKGRQLAAITVYEDGMRNVPRSDPHYALLEQGKANAEQLMNQRVDFMSILPMDIIMAIGCLLITGDNPILYDDGMLAPLPCLQVSKTWRQCLLLCGHFHLKERIGTREFILKDPGISSIISYIKSLTMKSDSSKLCGLLFTTEGEAFESLQKLSIPCKCIQIVS</sequence>